<dbReference type="SUPFAM" id="SSF53474">
    <property type="entry name" value="alpha/beta-Hydrolases"/>
    <property type="match status" value="1"/>
</dbReference>
<keyword evidence="1 3" id="KW-0378">Hydrolase</keyword>
<evidence type="ECO:0000313" key="3">
    <source>
        <dbReference type="EMBL" id="MBK7952624.1"/>
    </source>
</evidence>
<evidence type="ECO:0000259" key="2">
    <source>
        <dbReference type="Pfam" id="PF12146"/>
    </source>
</evidence>
<gene>
    <name evidence="3" type="ORF">IPK02_00885</name>
</gene>
<proteinExistence type="predicted"/>
<dbReference type="Pfam" id="PF12146">
    <property type="entry name" value="Hydrolase_4"/>
    <property type="match status" value="1"/>
</dbReference>
<dbReference type="Proteomes" id="UP000706151">
    <property type="component" value="Unassembled WGS sequence"/>
</dbReference>
<evidence type="ECO:0000256" key="1">
    <source>
        <dbReference type="ARBA" id="ARBA00022801"/>
    </source>
</evidence>
<dbReference type="InterPro" id="IPR050261">
    <property type="entry name" value="FrsA_esterase"/>
</dbReference>
<feature type="domain" description="Serine aminopeptidase S33" evidence="2">
    <location>
        <begin position="70"/>
        <end position="186"/>
    </location>
</feature>
<sequence>MLWAVAIGLLLLAILTMSVINRMILTSLAAPRVRETGVPDGLPWRTVHIPTVRGKTLFGWFIPASEGAPALAVLHGWGGNAEMMLPLARPLHAAGYALLFFDTRSHGRSDGDSFASLPRFAEDLEHAVDWLQGQAEVDSSRVGVIGHSVGAGAALLLVSHRHDLAAAVSVAAFAHPADIMRRWLKLKRIPYWPLGAYILHYVQRVIGCRFDDIAPCHTIRTANCPILLAHGTEDHLVPVSEAQEIYANRRDDRVRLLLMPGSHDEYGELEQHIGMVIRFLDDALRWSSSEQRVLQERGEAR</sequence>
<dbReference type="PANTHER" id="PTHR22946">
    <property type="entry name" value="DIENELACTONE HYDROLASE DOMAIN-CONTAINING PROTEIN-RELATED"/>
    <property type="match status" value="1"/>
</dbReference>
<dbReference type="PANTHER" id="PTHR22946:SF9">
    <property type="entry name" value="POLYKETIDE TRANSFERASE AF380"/>
    <property type="match status" value="1"/>
</dbReference>
<name>A0A935T7C0_9PROT</name>
<dbReference type="InterPro" id="IPR029058">
    <property type="entry name" value="AB_hydrolase_fold"/>
</dbReference>
<dbReference type="Gene3D" id="3.40.50.1820">
    <property type="entry name" value="alpha/beta hydrolase"/>
    <property type="match status" value="1"/>
</dbReference>
<organism evidence="3 4">
    <name type="scientific">Candidatus Accumulibacter affinis</name>
    <dbReference type="NCBI Taxonomy" id="2954384"/>
    <lineage>
        <taxon>Bacteria</taxon>
        <taxon>Pseudomonadati</taxon>
        <taxon>Pseudomonadota</taxon>
        <taxon>Betaproteobacteria</taxon>
        <taxon>Candidatus Accumulibacter</taxon>
    </lineage>
</organism>
<dbReference type="InterPro" id="IPR022742">
    <property type="entry name" value="Hydrolase_4"/>
</dbReference>
<reference evidence="3 4" key="1">
    <citation type="submission" date="2020-10" db="EMBL/GenBank/DDBJ databases">
        <title>Connecting structure to function with the recovery of over 1000 high-quality activated sludge metagenome-assembled genomes encoding full-length rRNA genes using long-read sequencing.</title>
        <authorList>
            <person name="Singleton C.M."/>
            <person name="Petriglieri F."/>
            <person name="Kristensen J.M."/>
            <person name="Kirkegaard R.H."/>
            <person name="Michaelsen T.Y."/>
            <person name="Andersen M.H."/>
            <person name="Karst S.M."/>
            <person name="Dueholm M.S."/>
            <person name="Nielsen P.H."/>
            <person name="Albertsen M."/>
        </authorList>
    </citation>
    <scope>NUCLEOTIDE SEQUENCE [LARGE SCALE GENOMIC DNA]</scope>
    <source>
        <strain evidence="3">Fred_18-Q3-R57-64_BAT3C.720</strain>
    </source>
</reference>
<protein>
    <submittedName>
        <fullName evidence="3">Alpha/beta fold hydrolase</fullName>
    </submittedName>
</protein>
<comment type="caution">
    <text evidence="3">The sequence shown here is derived from an EMBL/GenBank/DDBJ whole genome shotgun (WGS) entry which is preliminary data.</text>
</comment>
<dbReference type="AlphaFoldDB" id="A0A935T7C0"/>
<evidence type="ECO:0000313" key="4">
    <source>
        <dbReference type="Proteomes" id="UP000706151"/>
    </source>
</evidence>
<dbReference type="EMBL" id="JADJOT010000001">
    <property type="protein sequence ID" value="MBK7952624.1"/>
    <property type="molecule type" value="Genomic_DNA"/>
</dbReference>
<accession>A0A935T7C0</accession>
<dbReference type="GO" id="GO:0052689">
    <property type="term" value="F:carboxylic ester hydrolase activity"/>
    <property type="evidence" value="ECO:0007669"/>
    <property type="project" value="UniProtKB-ARBA"/>
</dbReference>